<sequence>MCHQSQNASLRLDTGYLDSHFDLGLNAPSKDRILLRRVTNCQGYYIYDWVFEAGTQPQPDVWIPLPQLTRPDADLSLFSLSSNNIQYLGPIDDPFFSAHKMLQSDDMTSWKADGPEEFVHFMACTDQHQFCIPQAKNFRRPEICTQLSGYIPLCGSLNAFPFNKMQLATAERICSQLSFALMDEAVSGLGPSALLAVEHVVTLISDSLPIDHWMREVSYWFAISLSRVQRGLIQYAAGPAEIPHGMSVVPPSDEAGRQLCKAQKIRANGGYQSYSVLGLCIILVFGVAIILTSWVLEPITNFLRKNYLNDRKRRRIQWLLDGKLQMLRMAYEYAGVGDWIKKDEETPVVQNLNKIFVFPVNPNASDPGWREPCPIQDAVVPLSDGQQNTTPETKPLISSHTTTDEGNR</sequence>
<reference evidence="3 4" key="1">
    <citation type="submission" date="2023-08" db="EMBL/GenBank/DDBJ databases">
        <title>Black Yeasts Isolated from many extreme environments.</title>
        <authorList>
            <person name="Coleine C."/>
            <person name="Stajich J.E."/>
            <person name="Selbmann L."/>
        </authorList>
    </citation>
    <scope>NUCLEOTIDE SEQUENCE [LARGE SCALE GENOMIC DNA]</scope>
    <source>
        <strain evidence="3 4">CCFEE 5792</strain>
    </source>
</reference>
<dbReference type="GeneID" id="89969857"/>
<evidence type="ECO:0000313" key="3">
    <source>
        <dbReference type="EMBL" id="KAK5053680.1"/>
    </source>
</evidence>
<dbReference type="EMBL" id="JAVRRD010000011">
    <property type="protein sequence ID" value="KAK5053680.1"/>
    <property type="molecule type" value="Genomic_DNA"/>
</dbReference>
<feature type="transmembrane region" description="Helical" evidence="2">
    <location>
        <begin position="274"/>
        <end position="296"/>
    </location>
</feature>
<accession>A0AAV9NAV6</accession>
<keyword evidence="4" id="KW-1185">Reference proteome</keyword>
<dbReference type="RefSeq" id="XP_064706805.1">
    <property type="nucleotide sequence ID" value="XM_064845260.1"/>
</dbReference>
<protein>
    <submittedName>
        <fullName evidence="3">Uncharacterized protein</fullName>
    </submittedName>
</protein>
<name>A0AAV9NAV6_9EURO</name>
<evidence type="ECO:0000313" key="4">
    <source>
        <dbReference type="Proteomes" id="UP001358417"/>
    </source>
</evidence>
<organism evidence="3 4">
    <name type="scientific">Exophiala bonariae</name>
    <dbReference type="NCBI Taxonomy" id="1690606"/>
    <lineage>
        <taxon>Eukaryota</taxon>
        <taxon>Fungi</taxon>
        <taxon>Dikarya</taxon>
        <taxon>Ascomycota</taxon>
        <taxon>Pezizomycotina</taxon>
        <taxon>Eurotiomycetes</taxon>
        <taxon>Chaetothyriomycetidae</taxon>
        <taxon>Chaetothyriales</taxon>
        <taxon>Herpotrichiellaceae</taxon>
        <taxon>Exophiala</taxon>
    </lineage>
</organism>
<evidence type="ECO:0000256" key="1">
    <source>
        <dbReference type="SAM" id="MobiDB-lite"/>
    </source>
</evidence>
<dbReference type="Proteomes" id="UP001358417">
    <property type="component" value="Unassembled WGS sequence"/>
</dbReference>
<proteinExistence type="predicted"/>
<keyword evidence="2" id="KW-0472">Membrane</keyword>
<feature type="compositionally biased region" description="Polar residues" evidence="1">
    <location>
        <begin position="384"/>
        <end position="401"/>
    </location>
</feature>
<feature type="region of interest" description="Disordered" evidence="1">
    <location>
        <begin position="381"/>
        <end position="408"/>
    </location>
</feature>
<keyword evidence="2" id="KW-0812">Transmembrane</keyword>
<comment type="caution">
    <text evidence="3">The sequence shown here is derived from an EMBL/GenBank/DDBJ whole genome shotgun (WGS) entry which is preliminary data.</text>
</comment>
<keyword evidence="2" id="KW-1133">Transmembrane helix</keyword>
<dbReference type="AlphaFoldDB" id="A0AAV9NAV6"/>
<evidence type="ECO:0000256" key="2">
    <source>
        <dbReference type="SAM" id="Phobius"/>
    </source>
</evidence>
<gene>
    <name evidence="3" type="ORF">LTR84_001641</name>
</gene>